<comment type="similarity">
    <text evidence="1">Belongs to the CWC16 family.</text>
</comment>
<reference evidence="3 4" key="1">
    <citation type="submission" date="2023-03" db="EMBL/GenBank/DDBJ databases">
        <title>Mating type loci evolution in Malassezia.</title>
        <authorList>
            <person name="Coelho M.A."/>
        </authorList>
    </citation>
    <scope>NUCLEOTIDE SEQUENCE [LARGE SCALE GENOMIC DNA]</scope>
    <source>
        <strain evidence="3 4">CBS 9725</strain>
    </source>
</reference>
<dbReference type="PANTHER" id="PTHR12111">
    <property type="entry name" value="SPLICING FACTOR YJU2"/>
    <property type="match status" value="1"/>
</dbReference>
<dbReference type="Proteomes" id="UP001219567">
    <property type="component" value="Chromosome 3"/>
</dbReference>
<name>A0AAJ5YTR9_9BASI</name>
<accession>A0AAJ5YTR9</accession>
<dbReference type="PANTHER" id="PTHR12111:SF2">
    <property type="entry name" value="SPLICING FACTOR YJU2B-RELATED"/>
    <property type="match status" value="1"/>
</dbReference>
<gene>
    <name evidence="3" type="primary">saf4</name>
    <name evidence="3" type="ORF">MYAM1_002377</name>
</gene>
<protein>
    <submittedName>
        <fullName evidence="3">Protein saf4</fullName>
    </submittedName>
</protein>
<dbReference type="GO" id="GO:0000398">
    <property type="term" value="P:mRNA splicing, via spliceosome"/>
    <property type="evidence" value="ECO:0007669"/>
    <property type="project" value="InterPro"/>
</dbReference>
<evidence type="ECO:0000313" key="4">
    <source>
        <dbReference type="Proteomes" id="UP001219567"/>
    </source>
</evidence>
<dbReference type="EMBL" id="CP119945">
    <property type="protein sequence ID" value="WFC99632.1"/>
    <property type="molecule type" value="Genomic_DNA"/>
</dbReference>
<keyword evidence="4" id="KW-1185">Reference proteome</keyword>
<dbReference type="AlphaFoldDB" id="A0AAJ5YTR9"/>
<organism evidence="3 4">
    <name type="scientific">Malassezia yamatoensis</name>
    <dbReference type="NCBI Taxonomy" id="253288"/>
    <lineage>
        <taxon>Eukaryota</taxon>
        <taxon>Fungi</taxon>
        <taxon>Dikarya</taxon>
        <taxon>Basidiomycota</taxon>
        <taxon>Ustilaginomycotina</taxon>
        <taxon>Malasseziomycetes</taxon>
        <taxon>Malasseziales</taxon>
        <taxon>Malasseziaceae</taxon>
        <taxon>Malassezia</taxon>
    </lineage>
</organism>
<evidence type="ECO:0000256" key="1">
    <source>
        <dbReference type="ARBA" id="ARBA00005595"/>
    </source>
</evidence>
<dbReference type="GO" id="GO:0071014">
    <property type="term" value="C:post-mRNA release spliceosomal complex"/>
    <property type="evidence" value="ECO:0007669"/>
    <property type="project" value="TreeGrafter"/>
</dbReference>
<evidence type="ECO:0000313" key="3">
    <source>
        <dbReference type="EMBL" id="WFC99632.1"/>
    </source>
</evidence>
<proteinExistence type="inferred from homology"/>
<dbReference type="Pfam" id="PF04502">
    <property type="entry name" value="Saf4_Yju2"/>
    <property type="match status" value="1"/>
</dbReference>
<dbReference type="GO" id="GO:0005684">
    <property type="term" value="C:U2-type spliceosomal complex"/>
    <property type="evidence" value="ECO:0007669"/>
    <property type="project" value="TreeGrafter"/>
</dbReference>
<feature type="region of interest" description="Disordered" evidence="2">
    <location>
        <begin position="233"/>
        <end position="275"/>
    </location>
</feature>
<dbReference type="InterPro" id="IPR007590">
    <property type="entry name" value="Saf4/Yju2"/>
</dbReference>
<evidence type="ECO:0000256" key="2">
    <source>
        <dbReference type="SAM" id="MobiDB-lite"/>
    </source>
</evidence>
<sequence>MQGFNMGRYRPWDEDYRDKTFRPKKAREAPPKFGKVVRFELPFHIWCLSCNERIGQGVRFNAEKRQDGNYHTTPIWQFRCKCPSCKSYFIIRTDPQNTRYVIESGAREQLQDWNPEEVGGHPVHDPDDINEDGAFSQLEKKKAKQKDGKQQQARIRELEDYGAERWEDPYERNAELRKTFRAQKKLRLERAGRDASLRERIGWSDDIPLVGESSSDPHLSTPAIRQAFHDVRGAIQKKPVQTKSGLRRNPRRVPIMSDAARKLAGRMLAPTDAKR</sequence>